<comment type="caution">
    <text evidence="1">The sequence shown here is derived from an EMBL/GenBank/DDBJ whole genome shotgun (WGS) entry which is preliminary data.</text>
</comment>
<evidence type="ECO:0000313" key="2">
    <source>
        <dbReference type="Proteomes" id="UP000249123"/>
    </source>
</evidence>
<proteinExistence type="predicted"/>
<organism evidence="1 2">
    <name type="scientific">Hyphomonas pacifica</name>
    <dbReference type="NCBI Taxonomy" id="1280941"/>
    <lineage>
        <taxon>Bacteria</taxon>
        <taxon>Pseudomonadati</taxon>
        <taxon>Pseudomonadota</taxon>
        <taxon>Alphaproteobacteria</taxon>
        <taxon>Hyphomonadales</taxon>
        <taxon>Hyphomonadaceae</taxon>
        <taxon>Hyphomonas</taxon>
    </lineage>
</organism>
<dbReference type="Pfam" id="PF01614">
    <property type="entry name" value="IclR_C"/>
    <property type="match status" value="1"/>
</dbReference>
<evidence type="ECO:0000313" key="1">
    <source>
        <dbReference type="EMBL" id="RAN34044.1"/>
    </source>
</evidence>
<dbReference type="GO" id="GO:0003700">
    <property type="term" value="F:DNA-binding transcription factor activity"/>
    <property type="evidence" value="ECO:0007669"/>
    <property type="project" value="TreeGrafter"/>
</dbReference>
<dbReference type="eggNOG" id="COG1414">
    <property type="taxonomic scope" value="Bacteria"/>
</dbReference>
<dbReference type="Proteomes" id="UP000249123">
    <property type="component" value="Unassembled WGS sequence"/>
</dbReference>
<dbReference type="PANTHER" id="PTHR30136">
    <property type="entry name" value="HELIX-TURN-HELIX TRANSCRIPTIONAL REGULATOR, ICLR FAMILY"/>
    <property type="match status" value="1"/>
</dbReference>
<dbReference type="PANTHER" id="PTHR30136:SF34">
    <property type="entry name" value="TRANSCRIPTIONAL REGULATOR"/>
    <property type="match status" value="1"/>
</dbReference>
<dbReference type="AlphaFoldDB" id="A0A062U982"/>
<dbReference type="EMBL" id="AWFB01000014">
    <property type="protein sequence ID" value="RAN34044.1"/>
    <property type="molecule type" value="Genomic_DNA"/>
</dbReference>
<accession>A0A062U982</accession>
<dbReference type="GO" id="GO:0003677">
    <property type="term" value="F:DNA binding"/>
    <property type="evidence" value="ECO:0007669"/>
    <property type="project" value="TreeGrafter"/>
</dbReference>
<dbReference type="PROSITE" id="PS51078">
    <property type="entry name" value="ICLR_ED"/>
    <property type="match status" value="1"/>
</dbReference>
<gene>
    <name evidence="1" type="ORF">HY3_11495</name>
</gene>
<sequence>MTGDDVTYLVRSTPDRVMSVSYNMCNRLPAYAVSTGPVLLAYEPDEVLEQYFACVQLKQHRPNTVSTTVKLRETILETRQLGSSLVDEELEAGVQSLSVPIRDVNNRVTAALNVCCPSVRFTWMKCAASWYLNCWMPHS</sequence>
<keyword evidence="2" id="KW-1185">Reference proteome</keyword>
<dbReference type="InterPro" id="IPR029016">
    <property type="entry name" value="GAF-like_dom_sf"/>
</dbReference>
<protein>
    <submittedName>
        <fullName evidence="1">Uncharacterized protein</fullName>
    </submittedName>
</protein>
<dbReference type="GO" id="GO:0045892">
    <property type="term" value="P:negative regulation of DNA-templated transcription"/>
    <property type="evidence" value="ECO:0007669"/>
    <property type="project" value="TreeGrafter"/>
</dbReference>
<dbReference type="InterPro" id="IPR050707">
    <property type="entry name" value="HTH_MetabolicPath_Reg"/>
</dbReference>
<dbReference type="STRING" id="1280941.HY2_08030"/>
<dbReference type="RefSeq" id="WP_051594632.1">
    <property type="nucleotide sequence ID" value="NZ_AWFA01000004.1"/>
</dbReference>
<reference evidence="1 2" key="1">
    <citation type="submission" date="2013-04" db="EMBL/GenBank/DDBJ databases">
        <title>Hyphomonas sp. T24B3 Genome Sequencing.</title>
        <authorList>
            <person name="Lai Q."/>
            <person name="Shao Z."/>
        </authorList>
    </citation>
    <scope>NUCLEOTIDE SEQUENCE [LARGE SCALE GENOMIC DNA]</scope>
    <source>
        <strain evidence="1 2">T24B3</strain>
    </source>
</reference>
<dbReference type="InterPro" id="IPR014757">
    <property type="entry name" value="Tscrpt_reg_IclR_C"/>
</dbReference>
<accession>A0A328JXT0</accession>
<dbReference type="SUPFAM" id="SSF55781">
    <property type="entry name" value="GAF domain-like"/>
    <property type="match status" value="1"/>
</dbReference>
<name>A0A062U982_9PROT</name>
<dbReference type="Gene3D" id="3.30.450.40">
    <property type="match status" value="1"/>
</dbReference>